<reference evidence="4" key="1">
    <citation type="submission" date="2015-10" db="EMBL/GenBank/DDBJ databases">
        <title>Genome of Paenibacillus bovis sp. nov.</title>
        <authorList>
            <person name="Wu Z."/>
            <person name="Gao C."/>
            <person name="Liu Z."/>
            <person name="Zheng H."/>
        </authorList>
    </citation>
    <scope>NUCLEOTIDE SEQUENCE [LARGE SCALE GENOMIC DNA]</scope>
    <source>
        <strain evidence="4">BD3526</strain>
    </source>
</reference>
<dbReference type="InterPro" id="IPR002831">
    <property type="entry name" value="Tscrpt_reg_TrmB_N"/>
</dbReference>
<dbReference type="InterPro" id="IPR036388">
    <property type="entry name" value="WH-like_DNA-bd_sf"/>
</dbReference>
<proteinExistence type="predicted"/>
<dbReference type="InterPro" id="IPR036390">
    <property type="entry name" value="WH_DNA-bd_sf"/>
</dbReference>
<dbReference type="CDD" id="cd09124">
    <property type="entry name" value="PLDc_like_TrmB_middle"/>
    <property type="match status" value="1"/>
</dbReference>
<dbReference type="Gene3D" id="1.10.10.10">
    <property type="entry name" value="Winged helix-like DNA-binding domain superfamily/Winged helix DNA-binding domain"/>
    <property type="match status" value="1"/>
</dbReference>
<dbReference type="InterPro" id="IPR051797">
    <property type="entry name" value="TrmB-like"/>
</dbReference>
<evidence type="ECO:0000313" key="4">
    <source>
        <dbReference type="Proteomes" id="UP000078148"/>
    </source>
</evidence>
<dbReference type="Proteomes" id="UP000078148">
    <property type="component" value="Chromosome"/>
</dbReference>
<dbReference type="PANTHER" id="PTHR34293:SF1">
    <property type="entry name" value="HTH-TYPE TRANSCRIPTIONAL REGULATOR TRMBL2"/>
    <property type="match status" value="1"/>
</dbReference>
<reference evidence="3 4" key="2">
    <citation type="journal article" date="2016" name="Int. J. Syst. Evol. Microbiol.">
        <title>Paenibacillus bovis sp. nov., isolated from raw yak (Bos grunniens) milk.</title>
        <authorList>
            <person name="Gao C."/>
            <person name="Han J."/>
            <person name="Liu Z."/>
            <person name="Xu X."/>
            <person name="Hang F."/>
            <person name="Wu Z."/>
        </authorList>
    </citation>
    <scope>NUCLEOTIDE SEQUENCE [LARGE SCALE GENOMIC DNA]</scope>
    <source>
        <strain evidence="3 4">BD3526</strain>
    </source>
</reference>
<accession>A0A172ZCS2</accession>
<dbReference type="AlphaFoldDB" id="A0A172ZCS2"/>
<dbReference type="OrthoDB" id="1493540at2"/>
<keyword evidence="4" id="KW-1185">Reference proteome</keyword>
<evidence type="ECO:0000256" key="1">
    <source>
        <dbReference type="SAM" id="Coils"/>
    </source>
</evidence>
<feature type="coiled-coil region" evidence="1">
    <location>
        <begin position="109"/>
        <end position="136"/>
    </location>
</feature>
<gene>
    <name evidence="3" type="ORF">AR543_05080</name>
</gene>
<keyword evidence="1" id="KW-0175">Coiled coil</keyword>
<evidence type="ECO:0000313" key="3">
    <source>
        <dbReference type="EMBL" id="ANF95445.1"/>
    </source>
</evidence>
<dbReference type="PANTHER" id="PTHR34293">
    <property type="entry name" value="HTH-TYPE TRANSCRIPTIONAL REGULATOR TRMBL2"/>
    <property type="match status" value="1"/>
</dbReference>
<name>A0A172ZCS2_9BACL</name>
<organism evidence="3 4">
    <name type="scientific">Paenibacillus bovis</name>
    <dbReference type="NCBI Taxonomy" id="1616788"/>
    <lineage>
        <taxon>Bacteria</taxon>
        <taxon>Bacillati</taxon>
        <taxon>Bacillota</taxon>
        <taxon>Bacilli</taxon>
        <taxon>Bacillales</taxon>
        <taxon>Paenibacillaceae</taxon>
        <taxon>Paenibacillus</taxon>
    </lineage>
</organism>
<dbReference type="SUPFAM" id="SSF46785">
    <property type="entry name" value="Winged helix' DNA-binding domain"/>
    <property type="match status" value="1"/>
</dbReference>
<dbReference type="EMBL" id="CP013023">
    <property type="protein sequence ID" value="ANF95445.1"/>
    <property type="molecule type" value="Genomic_DNA"/>
</dbReference>
<dbReference type="KEGG" id="pbv:AR543_05080"/>
<sequence length="262" mass="30010">MEQLLNHLRNLGFTELEAKVIIALAQQGTQSGYEVAKRIGVSRSNVYATLQRLSTRGVVQLTPGEPARYSVLPVKELTRMIAGQIGESLSYLEQAMPSHKEDPPAFYSVEGERRIMEILSRELERAEDEIIAAIWQQEAAWFRPQLEQAEQRGVRVLWSFEGGEEEGHPGIRMLREGISGRKFWLVIDRRWCIVGMRSDTMPAQAMVTEHPLMAELLLQHFSQEVILYEMENDLGEELIRRYGTGYGRILERYLPGLLPLEE</sequence>
<feature type="domain" description="Transcription regulator TrmB N-terminal" evidence="2">
    <location>
        <begin position="8"/>
        <end position="74"/>
    </location>
</feature>
<evidence type="ECO:0000259" key="2">
    <source>
        <dbReference type="Pfam" id="PF01978"/>
    </source>
</evidence>
<dbReference type="STRING" id="1616788.AR543_05080"/>
<dbReference type="Pfam" id="PF01978">
    <property type="entry name" value="TrmB"/>
    <property type="match status" value="1"/>
</dbReference>
<dbReference type="RefSeq" id="WP_060532387.1">
    <property type="nucleotide sequence ID" value="NZ_CP013023.1"/>
</dbReference>
<protein>
    <submittedName>
        <fullName evidence="3">Transcriptional regulator</fullName>
    </submittedName>
</protein>